<dbReference type="SUPFAM" id="SSF56059">
    <property type="entry name" value="Glutathione synthetase ATP-binding domain-like"/>
    <property type="match status" value="1"/>
</dbReference>
<dbReference type="Gene3D" id="3.40.50.720">
    <property type="entry name" value="NAD(P)-binding Rossmann-like Domain"/>
    <property type="match status" value="1"/>
</dbReference>
<dbReference type="SUPFAM" id="SSF51735">
    <property type="entry name" value="NAD(P)-binding Rossmann-fold domains"/>
    <property type="match status" value="1"/>
</dbReference>
<dbReference type="RefSeq" id="WP_095330284.1">
    <property type="nucleotide sequence ID" value="NZ_NPBQ01000070.1"/>
</dbReference>
<dbReference type="EMBL" id="NPBQ01000070">
    <property type="protein sequence ID" value="PAD83077.1"/>
    <property type="molecule type" value="Genomic_DNA"/>
</dbReference>
<name>A0AA91Z0L6_NIACI</name>
<organism evidence="4 5">
    <name type="scientific">Niallia circulans</name>
    <name type="common">Bacillus circulans</name>
    <dbReference type="NCBI Taxonomy" id="1397"/>
    <lineage>
        <taxon>Bacteria</taxon>
        <taxon>Bacillati</taxon>
        <taxon>Bacillota</taxon>
        <taxon>Bacilli</taxon>
        <taxon>Bacillales</taxon>
        <taxon>Bacillaceae</taxon>
        <taxon>Niallia</taxon>
    </lineage>
</organism>
<evidence type="ECO:0000259" key="3">
    <source>
        <dbReference type="Pfam" id="PF21360"/>
    </source>
</evidence>
<evidence type="ECO:0000259" key="2">
    <source>
        <dbReference type="Pfam" id="PF02655"/>
    </source>
</evidence>
<evidence type="ECO:0000313" key="5">
    <source>
        <dbReference type="Proteomes" id="UP000216961"/>
    </source>
</evidence>
<sequence>MLKGKRVFVSGGAGVIGRELVSKLHQLGAEILVGDLKSKPAEWSENIKYWQGDLNYITKEELDAFDPEYFFHLAATFERSVETYEFWSENDQHNVKLGHHLMDCLKDNPNLKRVVFASSYLIYNPDLYQFNQPASVPTLLKESDPIYPRNLTGVAKLMHEIELRFLEGFNQVSFSSVNARIYRVYGKNSRDIISRWIRALLNKEPIKVYRKEGMFDYIYAGEVAEGLLRLAVSDASGIVNLGNGNARKVSDVVAVLKQHFPDMNYSEEESDILYEASQADVTKLKQYTGWMPEKQVEDMIPELIAFEKKQVEKQKEDTGAFGNILITSASKKVPLIEAVRKAVQKLGWDSKIISADGNENSMAAYFTDDFWHMPLLSVLTVEELLRYCKENTIKYIIPTRDGELLWFARNKDQLAAAGVHVMVSDEKGIAASLDKLTFAKELESFNLPVIPTALSIDQVKASSYVVKERFGAGSQNIGINLNEENAKLHAEKLMEPIYQPYIKGKEISIDLYVGKNGKAKGVICRTRDLVVNGESQITTTIQDQRLEELAKGLVEKLNLYGHVVLQVIKDEKENYHIIECNARFGGASTLSINAGLDSFRWFLLESEGMNINDYSFVPAKTGVKMVRFVSDTFV</sequence>
<dbReference type="Gene3D" id="3.40.50.20">
    <property type="match status" value="1"/>
</dbReference>
<dbReference type="Pfam" id="PF21360">
    <property type="entry name" value="PylC-like_N"/>
    <property type="match status" value="1"/>
</dbReference>
<dbReference type="InterPro" id="IPR036291">
    <property type="entry name" value="NAD(P)-bd_dom_sf"/>
</dbReference>
<dbReference type="InterPro" id="IPR013815">
    <property type="entry name" value="ATP_grasp_subdomain_1"/>
</dbReference>
<protein>
    <submittedName>
        <fullName evidence="4">Epimerase</fullName>
    </submittedName>
</protein>
<dbReference type="AlphaFoldDB" id="A0AA91Z0L6"/>
<dbReference type="PANTHER" id="PTHR43245">
    <property type="entry name" value="BIFUNCTIONAL POLYMYXIN RESISTANCE PROTEIN ARNA"/>
    <property type="match status" value="1"/>
</dbReference>
<dbReference type="GO" id="GO:0005524">
    <property type="term" value="F:ATP binding"/>
    <property type="evidence" value="ECO:0007669"/>
    <property type="project" value="InterPro"/>
</dbReference>
<dbReference type="Proteomes" id="UP000216961">
    <property type="component" value="Unassembled WGS sequence"/>
</dbReference>
<reference evidence="4 5" key="1">
    <citation type="submission" date="2017-07" db="EMBL/GenBank/DDBJ databases">
        <title>Isolation and whole genome analysis of endospore-forming bacteria from heroin.</title>
        <authorList>
            <person name="Kalinowski J."/>
            <person name="Ahrens B."/>
            <person name="Al-Dilaimi A."/>
            <person name="Winkler A."/>
            <person name="Wibberg D."/>
            <person name="Schleenbecker U."/>
            <person name="Ruckert C."/>
            <person name="Wolfel R."/>
            <person name="Grass G."/>
        </authorList>
    </citation>
    <scope>NUCLEOTIDE SEQUENCE [LARGE SCALE GENOMIC DNA]</scope>
    <source>
        <strain evidence="4 5">7521-2</strain>
    </source>
</reference>
<evidence type="ECO:0000313" key="4">
    <source>
        <dbReference type="EMBL" id="PAD83077.1"/>
    </source>
</evidence>
<dbReference type="PANTHER" id="PTHR43245:SF13">
    <property type="entry name" value="UDP-D-APIOSE_UDP-D-XYLOSE SYNTHASE 2"/>
    <property type="match status" value="1"/>
</dbReference>
<proteinExistence type="predicted"/>
<dbReference type="InterPro" id="IPR050177">
    <property type="entry name" value="Lipid_A_modif_metabolic_enz"/>
</dbReference>
<feature type="domain" description="PylC N-terminal" evidence="3">
    <location>
        <begin position="324"/>
        <end position="421"/>
    </location>
</feature>
<dbReference type="GO" id="GO:0046872">
    <property type="term" value="F:metal ion binding"/>
    <property type="evidence" value="ECO:0007669"/>
    <property type="project" value="InterPro"/>
</dbReference>
<evidence type="ECO:0000259" key="1">
    <source>
        <dbReference type="Pfam" id="PF01370"/>
    </source>
</evidence>
<accession>A0AA91Z0L6</accession>
<gene>
    <name evidence="4" type="ORF">CHH57_11040</name>
</gene>
<dbReference type="Gene3D" id="3.30.1490.20">
    <property type="entry name" value="ATP-grasp fold, A domain"/>
    <property type="match status" value="1"/>
</dbReference>
<dbReference type="InterPro" id="IPR048764">
    <property type="entry name" value="PylC_N"/>
</dbReference>
<feature type="domain" description="ATP-grasp fold PylC-type" evidence="2">
    <location>
        <begin position="434"/>
        <end position="586"/>
    </location>
</feature>
<dbReference type="InterPro" id="IPR001509">
    <property type="entry name" value="Epimerase_deHydtase"/>
</dbReference>
<dbReference type="Pfam" id="PF01370">
    <property type="entry name" value="Epimerase"/>
    <property type="match status" value="1"/>
</dbReference>
<dbReference type="Pfam" id="PF02655">
    <property type="entry name" value="ATP-grasp_3"/>
    <property type="match status" value="1"/>
</dbReference>
<dbReference type="InterPro" id="IPR003806">
    <property type="entry name" value="ATP-grasp_PylC-type"/>
</dbReference>
<feature type="domain" description="NAD-dependent epimerase/dehydratase" evidence="1">
    <location>
        <begin position="7"/>
        <end position="242"/>
    </location>
</feature>
<dbReference type="Gene3D" id="3.30.470.20">
    <property type="entry name" value="ATP-grasp fold, B domain"/>
    <property type="match status" value="1"/>
</dbReference>
<comment type="caution">
    <text evidence="4">The sequence shown here is derived from an EMBL/GenBank/DDBJ whole genome shotgun (WGS) entry which is preliminary data.</text>
</comment>